<dbReference type="InterPro" id="IPR005135">
    <property type="entry name" value="Endo/exonuclease/phosphatase"/>
</dbReference>
<feature type="signal peptide" evidence="1">
    <location>
        <begin position="1"/>
        <end position="23"/>
    </location>
</feature>
<accession>A0ABY4CD56</accession>
<dbReference type="Gene3D" id="3.60.10.10">
    <property type="entry name" value="Endonuclease/exonuclease/phosphatase"/>
    <property type="match status" value="1"/>
</dbReference>
<evidence type="ECO:0000313" key="3">
    <source>
        <dbReference type="EMBL" id="UOF02903.1"/>
    </source>
</evidence>
<gene>
    <name evidence="3" type="ORF">MNR06_08045</name>
</gene>
<reference evidence="3" key="1">
    <citation type="submission" date="2022-03" db="EMBL/GenBank/DDBJ databases">
        <title>Genome Identification and Characterization of new species Bdellovibrio reynosense LBG001 sp. nov. from a Mexico soil sample.</title>
        <authorList>
            <person name="Camilli A."/>
            <person name="Ajao Y."/>
            <person name="Guo X."/>
        </authorList>
    </citation>
    <scope>NUCLEOTIDE SEQUENCE</scope>
    <source>
        <strain evidence="3">LBG001</strain>
    </source>
</reference>
<feature type="chain" id="PRO_5046918560" description="Endonuclease/exonuclease/phosphatase domain-containing protein" evidence="1">
    <location>
        <begin position="24"/>
        <end position="289"/>
    </location>
</feature>
<dbReference type="RefSeq" id="WP_243540722.1">
    <property type="nucleotide sequence ID" value="NZ_CP093442.1"/>
</dbReference>
<dbReference type="InterPro" id="IPR050410">
    <property type="entry name" value="CCR4/nocturin_mRNA_transcr"/>
</dbReference>
<sequence>MKSSRFFPFVISFLITFAGPLMAAAEYVACEPGSSSHVRVATLNLMTTNVPYSFLFGSWDTRSNSISAWARDQQIDILGTQEGTEAMLSTLSKKTPHLQKIFRSRPSPNHNTEYTTLFFNAEKFEMITDGEFWMSKTPDVPDSRNWGSSMARRTVWVQLQNKQTGKTLFVFNAHFDFLSEKARVESAKLALEKVKAIAGQNQVVLMGDLNVTTSEETMSVLDQELVDTRTSSLHAPVGPLSTYIIMERRLDYIYTDHGTKTCLYQVQTPKTKNGTWVSDHLPVIVDIEN</sequence>
<dbReference type="PANTHER" id="PTHR12121">
    <property type="entry name" value="CARBON CATABOLITE REPRESSOR PROTEIN 4"/>
    <property type="match status" value="1"/>
</dbReference>
<keyword evidence="4" id="KW-1185">Reference proteome</keyword>
<keyword evidence="1" id="KW-0732">Signal</keyword>
<name>A0ABY4CD56_9BACT</name>
<proteinExistence type="predicted"/>
<dbReference type="PANTHER" id="PTHR12121:SF36">
    <property type="entry name" value="ENDONUCLEASE_EXONUCLEASE_PHOSPHATASE DOMAIN-CONTAINING PROTEIN"/>
    <property type="match status" value="1"/>
</dbReference>
<dbReference type="EMBL" id="CP093442">
    <property type="protein sequence ID" value="UOF02903.1"/>
    <property type="molecule type" value="Genomic_DNA"/>
</dbReference>
<dbReference type="Proteomes" id="UP000830116">
    <property type="component" value="Chromosome"/>
</dbReference>
<organism evidence="3 4">
    <name type="scientific">Bdellovibrio reynosensis</name>
    <dbReference type="NCBI Taxonomy" id="2835041"/>
    <lineage>
        <taxon>Bacteria</taxon>
        <taxon>Pseudomonadati</taxon>
        <taxon>Bdellovibrionota</taxon>
        <taxon>Bdellovibrionia</taxon>
        <taxon>Bdellovibrionales</taxon>
        <taxon>Pseudobdellovibrionaceae</taxon>
        <taxon>Bdellovibrio</taxon>
    </lineage>
</organism>
<protein>
    <recommendedName>
        <fullName evidence="2">Endonuclease/exonuclease/phosphatase domain-containing protein</fullName>
    </recommendedName>
</protein>
<dbReference type="SUPFAM" id="SSF56219">
    <property type="entry name" value="DNase I-like"/>
    <property type="match status" value="1"/>
</dbReference>
<evidence type="ECO:0000259" key="2">
    <source>
        <dbReference type="Pfam" id="PF03372"/>
    </source>
</evidence>
<dbReference type="Pfam" id="PF03372">
    <property type="entry name" value="Exo_endo_phos"/>
    <property type="match status" value="1"/>
</dbReference>
<dbReference type="InterPro" id="IPR036691">
    <property type="entry name" value="Endo/exonu/phosph_ase_sf"/>
</dbReference>
<feature type="domain" description="Endonuclease/exonuclease/phosphatase" evidence="2">
    <location>
        <begin position="58"/>
        <end position="280"/>
    </location>
</feature>
<evidence type="ECO:0000256" key="1">
    <source>
        <dbReference type="SAM" id="SignalP"/>
    </source>
</evidence>
<evidence type="ECO:0000313" key="4">
    <source>
        <dbReference type="Proteomes" id="UP000830116"/>
    </source>
</evidence>